<dbReference type="SMART" id="SM00267">
    <property type="entry name" value="GGDEF"/>
    <property type="match status" value="1"/>
</dbReference>
<protein>
    <submittedName>
        <fullName evidence="3">GGDEF domain-containing protein</fullName>
    </submittedName>
</protein>
<dbReference type="PANTHER" id="PTHR45138">
    <property type="entry name" value="REGULATORY COMPONENTS OF SENSORY TRANSDUCTION SYSTEM"/>
    <property type="match status" value="1"/>
</dbReference>
<accession>A0A374PEK5</accession>
<dbReference type="InterPro" id="IPR029787">
    <property type="entry name" value="Nucleotide_cyclase"/>
</dbReference>
<dbReference type="EMBL" id="QSON01000001">
    <property type="protein sequence ID" value="RGJ07879.1"/>
    <property type="molecule type" value="Genomic_DNA"/>
</dbReference>
<feature type="domain" description="GGDEF" evidence="2">
    <location>
        <begin position="504"/>
        <end position="636"/>
    </location>
</feature>
<dbReference type="InterPro" id="IPR043128">
    <property type="entry name" value="Rev_trsase/Diguanyl_cyclase"/>
</dbReference>
<keyword evidence="1" id="KW-0472">Membrane</keyword>
<organism evidence="3 4">
    <name type="scientific">Hungatella hathewayi</name>
    <dbReference type="NCBI Taxonomy" id="154046"/>
    <lineage>
        <taxon>Bacteria</taxon>
        <taxon>Bacillati</taxon>
        <taxon>Bacillota</taxon>
        <taxon>Clostridia</taxon>
        <taxon>Lachnospirales</taxon>
        <taxon>Lachnospiraceae</taxon>
        <taxon>Hungatella</taxon>
    </lineage>
</organism>
<sequence>MKSIQTNKNKLLRTNLLISIILIAGFVTTAVFSYRANYQVSLNNIEQVSSLSTEGIYYQLSSLFSKPVNISLTMAHDSLLVEHLMKEPSHLDDKAYEETTKEYLKTYREKYGFDSVFLVSTVSGRYYNFNGVDRVMERDNPENTWYFDMLDSNKEYSLNVDNDEVSGADNKITTFVNCRIQDTNGAVIGIVGVGIRMDYIKELLQNYEDTYNVKANLINENGEIEISTSYTGYEAADWFEIYGQEGIRDQVLSWYEDTKNLELWTDTGTEEKEKSFVVSRYIPELSWMLIVEQDTGRIIHEMYMQLYKTCFVLALVVIAILVIITSVIRKFNLQITKLVEERQAMFKEATEQLYESIYELNLTKNCYVGKTTEDYFSNLGAGGVPFDQGLRIIAEKQIKEEYRKGYIEMFSPKNAIREYEAGNNHLSYDFLFTLDGSDYHWMRVETYLFYSEEDRSVHMFSYRKNIDQEKKKELMAQTDEMTGFLTKTATERLIEKQLIEKKEEKYAFFICDIDNFKQVNDQFGHAFGDYCICSFTKAIREHFRKDDILGRIGGDEFVVFIPYSSVSWLEEKAAELSKALEMVCTKEQSSCQVSASIGISISSQAGSRFDQLYQSADAALYQTKKNGKNGFTIMELTGEKVADSTDL</sequence>
<dbReference type="Gene3D" id="3.30.70.270">
    <property type="match status" value="1"/>
</dbReference>
<reference evidence="3 4" key="1">
    <citation type="submission" date="2018-08" db="EMBL/GenBank/DDBJ databases">
        <title>A genome reference for cultivated species of the human gut microbiota.</title>
        <authorList>
            <person name="Zou Y."/>
            <person name="Xue W."/>
            <person name="Luo G."/>
        </authorList>
    </citation>
    <scope>NUCLEOTIDE SEQUENCE [LARGE SCALE GENOMIC DNA]</scope>
    <source>
        <strain evidence="3 4">TM09-12</strain>
    </source>
</reference>
<evidence type="ECO:0000313" key="3">
    <source>
        <dbReference type="EMBL" id="RGJ07879.1"/>
    </source>
</evidence>
<evidence type="ECO:0000256" key="1">
    <source>
        <dbReference type="SAM" id="Phobius"/>
    </source>
</evidence>
<dbReference type="CDD" id="cd18773">
    <property type="entry name" value="PDC1_HK_sensor"/>
    <property type="match status" value="1"/>
</dbReference>
<dbReference type="NCBIfam" id="TIGR00254">
    <property type="entry name" value="GGDEF"/>
    <property type="match status" value="1"/>
</dbReference>
<proteinExistence type="predicted"/>
<dbReference type="Pfam" id="PF00990">
    <property type="entry name" value="GGDEF"/>
    <property type="match status" value="1"/>
</dbReference>
<feature type="transmembrane region" description="Helical" evidence="1">
    <location>
        <begin position="12"/>
        <end position="34"/>
    </location>
</feature>
<dbReference type="PANTHER" id="PTHR45138:SF9">
    <property type="entry name" value="DIGUANYLATE CYCLASE DGCM-RELATED"/>
    <property type="match status" value="1"/>
</dbReference>
<comment type="caution">
    <text evidence="3">The sequence shown here is derived from an EMBL/GenBank/DDBJ whole genome shotgun (WGS) entry which is preliminary data.</text>
</comment>
<dbReference type="RefSeq" id="WP_117630469.1">
    <property type="nucleotide sequence ID" value="NZ_QSON01000001.1"/>
</dbReference>
<dbReference type="PROSITE" id="PS50887">
    <property type="entry name" value="GGDEF"/>
    <property type="match status" value="1"/>
</dbReference>
<dbReference type="SUPFAM" id="SSF55073">
    <property type="entry name" value="Nucleotide cyclase"/>
    <property type="match status" value="1"/>
</dbReference>
<dbReference type="GO" id="GO:0052621">
    <property type="term" value="F:diguanylate cyclase activity"/>
    <property type="evidence" value="ECO:0007669"/>
    <property type="project" value="TreeGrafter"/>
</dbReference>
<evidence type="ECO:0000313" key="4">
    <source>
        <dbReference type="Proteomes" id="UP000263014"/>
    </source>
</evidence>
<dbReference type="Proteomes" id="UP000263014">
    <property type="component" value="Unassembled WGS sequence"/>
</dbReference>
<keyword evidence="1" id="KW-0812">Transmembrane</keyword>
<evidence type="ECO:0000259" key="2">
    <source>
        <dbReference type="PROSITE" id="PS50887"/>
    </source>
</evidence>
<name>A0A374PEK5_9FIRM</name>
<dbReference type="AlphaFoldDB" id="A0A374PEK5"/>
<dbReference type="CDD" id="cd01949">
    <property type="entry name" value="GGDEF"/>
    <property type="match status" value="1"/>
</dbReference>
<gene>
    <name evidence="3" type="ORF">DXD79_00205</name>
</gene>
<keyword evidence="1" id="KW-1133">Transmembrane helix</keyword>
<dbReference type="Gene3D" id="3.30.450.20">
    <property type="entry name" value="PAS domain"/>
    <property type="match status" value="1"/>
</dbReference>
<dbReference type="InterPro" id="IPR000160">
    <property type="entry name" value="GGDEF_dom"/>
</dbReference>
<feature type="transmembrane region" description="Helical" evidence="1">
    <location>
        <begin position="306"/>
        <end position="328"/>
    </location>
</feature>
<dbReference type="InterPro" id="IPR050469">
    <property type="entry name" value="Diguanylate_Cyclase"/>
</dbReference>